<keyword evidence="2" id="KW-1185">Reference proteome</keyword>
<evidence type="ECO:0000313" key="1">
    <source>
        <dbReference type="EMBL" id="KAH7860780.1"/>
    </source>
</evidence>
<organism evidence="1 2">
    <name type="scientific">Vaccinium darrowii</name>
    <dbReference type="NCBI Taxonomy" id="229202"/>
    <lineage>
        <taxon>Eukaryota</taxon>
        <taxon>Viridiplantae</taxon>
        <taxon>Streptophyta</taxon>
        <taxon>Embryophyta</taxon>
        <taxon>Tracheophyta</taxon>
        <taxon>Spermatophyta</taxon>
        <taxon>Magnoliopsida</taxon>
        <taxon>eudicotyledons</taxon>
        <taxon>Gunneridae</taxon>
        <taxon>Pentapetalae</taxon>
        <taxon>asterids</taxon>
        <taxon>Ericales</taxon>
        <taxon>Ericaceae</taxon>
        <taxon>Vaccinioideae</taxon>
        <taxon>Vaccinieae</taxon>
        <taxon>Vaccinium</taxon>
    </lineage>
</organism>
<protein>
    <submittedName>
        <fullName evidence="1">Uncharacterized protein</fullName>
    </submittedName>
</protein>
<dbReference type="Proteomes" id="UP000828048">
    <property type="component" value="Chromosome 4"/>
</dbReference>
<reference evidence="1 2" key="1">
    <citation type="journal article" date="2021" name="Hortic Res">
        <title>High-quality reference genome and annotation aids understanding of berry development for evergreen blueberry (Vaccinium darrowii).</title>
        <authorList>
            <person name="Yu J."/>
            <person name="Hulse-Kemp A.M."/>
            <person name="Babiker E."/>
            <person name="Staton M."/>
        </authorList>
    </citation>
    <scope>NUCLEOTIDE SEQUENCE [LARGE SCALE GENOMIC DNA]</scope>
    <source>
        <strain evidence="2">cv. NJ 8807/NJ 8810</strain>
        <tissue evidence="1">Young leaf</tissue>
    </source>
</reference>
<dbReference type="EMBL" id="CM037154">
    <property type="protein sequence ID" value="KAH7860780.1"/>
    <property type="molecule type" value="Genomic_DNA"/>
</dbReference>
<evidence type="ECO:0000313" key="2">
    <source>
        <dbReference type="Proteomes" id="UP000828048"/>
    </source>
</evidence>
<name>A0ACB7Z4T1_9ERIC</name>
<sequence>MESFDDAYTDGGEIHAASRPFDDDDGGGYTGYDPQGYEFDLPADEAPPPPPPVYGSDDFSAAVDDIGNYHNGNGNETYGFGSNSNPNDYSPSPFEPESNGNGKPYDLGGDVEGIFSSSDGPLLPDPGEMREEGAAFREWRRQNAIYLEEKEKKEKEMRIQIINEAEEYKRAFYEKRNVNCETNKAHNREREKLYLANQEKFHKEADKQYWKAIAEIIPREVSKIEKRGRKKDDDNKPSVAVIQGPKPGKPTDLTRMRQLIGKLKQNPPPHMLPPPPPPAKDGKDSKEGKETGKDGKDVKEGKETGKDGKDAKEGKIEGKDGKDESASGATDKKAKDDAKDEKDVATAAAGGGDVSGGKPVSPVKDATNGVPVATEPEAPAAAEGEQITETELAATA</sequence>
<proteinExistence type="predicted"/>
<comment type="caution">
    <text evidence="1">The sequence shown here is derived from an EMBL/GenBank/DDBJ whole genome shotgun (WGS) entry which is preliminary data.</text>
</comment>
<gene>
    <name evidence="1" type="ORF">Vadar_017909</name>
</gene>
<accession>A0ACB7Z4T1</accession>